<dbReference type="PRINTS" id="PR00315">
    <property type="entry name" value="ELONGATNFCT"/>
</dbReference>
<keyword evidence="6" id="KW-0342">GTP-binding</keyword>
<dbReference type="STRING" id="130081.M2VUQ6"/>
<dbReference type="CDD" id="cd04090">
    <property type="entry name" value="EF2_II_snRNP"/>
    <property type="match status" value="1"/>
</dbReference>
<keyword evidence="5" id="KW-0547">Nucleotide-binding</keyword>
<keyword evidence="3" id="KW-0507">mRNA processing</keyword>
<evidence type="ECO:0000313" key="13">
    <source>
        <dbReference type="EMBL" id="EME26916.1"/>
    </source>
</evidence>
<dbReference type="GO" id="GO:0030623">
    <property type="term" value="F:U5 snRNA binding"/>
    <property type="evidence" value="ECO:0007669"/>
    <property type="project" value="TreeGrafter"/>
</dbReference>
<evidence type="ECO:0000313" key="14">
    <source>
        <dbReference type="Proteomes" id="UP000030680"/>
    </source>
</evidence>
<feature type="compositionally biased region" description="Acidic residues" evidence="11">
    <location>
        <begin position="16"/>
        <end position="29"/>
    </location>
</feature>
<dbReference type="Pfam" id="PF14492">
    <property type="entry name" value="EFG_III"/>
    <property type="match status" value="1"/>
</dbReference>
<dbReference type="FunFam" id="2.40.30.10:FF:000029">
    <property type="entry name" value="116 kDa U5 small nuclear ribonucleoprotein component"/>
    <property type="match status" value="1"/>
</dbReference>
<dbReference type="SUPFAM" id="SSF50447">
    <property type="entry name" value="Translation proteins"/>
    <property type="match status" value="1"/>
</dbReference>
<dbReference type="FunFam" id="3.30.70.240:FF:000004">
    <property type="entry name" value="116 kDa U5 small nuclear ribonucleoprotein"/>
    <property type="match status" value="1"/>
</dbReference>
<dbReference type="NCBIfam" id="TIGR00231">
    <property type="entry name" value="small_GTP"/>
    <property type="match status" value="1"/>
</dbReference>
<name>M2VUQ6_GALSU</name>
<keyword evidence="13" id="KW-0251">Elongation factor</keyword>
<dbReference type="InterPro" id="IPR020568">
    <property type="entry name" value="Ribosomal_Su5_D2-typ_SF"/>
</dbReference>
<keyword evidence="4" id="KW-0747">Spliceosome</keyword>
<gene>
    <name evidence="13" type="ORF">Gasu_54870</name>
</gene>
<evidence type="ECO:0000256" key="11">
    <source>
        <dbReference type="SAM" id="MobiDB-lite"/>
    </source>
</evidence>
<comment type="subcellular location">
    <subcellularLocation>
        <location evidence="1">Nucleus</location>
    </subcellularLocation>
</comment>
<dbReference type="InterPro" id="IPR000795">
    <property type="entry name" value="T_Tr_GTP-bd_dom"/>
</dbReference>
<evidence type="ECO:0000256" key="2">
    <source>
        <dbReference type="ARBA" id="ARBA00018774"/>
    </source>
</evidence>
<dbReference type="RefSeq" id="XP_005703436.1">
    <property type="nucleotide sequence ID" value="XM_005703379.1"/>
</dbReference>
<dbReference type="FunFam" id="3.30.230.10:FF:000009">
    <property type="entry name" value="116 kDa U5 small nuclear ribonucleoprotein component"/>
    <property type="match status" value="1"/>
</dbReference>
<evidence type="ECO:0000256" key="9">
    <source>
        <dbReference type="ARBA" id="ARBA00031432"/>
    </source>
</evidence>
<proteinExistence type="predicted"/>
<dbReference type="InterPro" id="IPR035655">
    <property type="entry name" value="U5-116kDa_C"/>
</dbReference>
<protein>
    <recommendedName>
        <fullName evidence="2">116 kDa U5 small nuclear ribonucleoprotein component</fullName>
    </recommendedName>
    <alternativeName>
        <fullName evidence="9">U5 snRNP-specific protein, 116 kDa</fullName>
    </alternativeName>
</protein>
<evidence type="ECO:0000256" key="10">
    <source>
        <dbReference type="ARBA" id="ARBA00045974"/>
    </source>
</evidence>
<dbReference type="InterPro" id="IPR044121">
    <property type="entry name" value="Snu114_GTP-bd"/>
</dbReference>
<reference evidence="14" key="1">
    <citation type="journal article" date="2013" name="Science">
        <title>Gene transfer from bacteria and archaea facilitated evolution of an extremophilic eukaryote.</title>
        <authorList>
            <person name="Schonknecht G."/>
            <person name="Chen W.H."/>
            <person name="Ternes C.M."/>
            <person name="Barbier G.G."/>
            <person name="Shrestha R.P."/>
            <person name="Stanke M."/>
            <person name="Brautigam A."/>
            <person name="Baker B.J."/>
            <person name="Banfield J.F."/>
            <person name="Garavito R.M."/>
            <person name="Carr K."/>
            <person name="Wilkerson C."/>
            <person name="Rensing S.A."/>
            <person name="Gagneul D."/>
            <person name="Dickenson N.E."/>
            <person name="Oesterhelt C."/>
            <person name="Lercher M.J."/>
            <person name="Weber A.P."/>
        </authorList>
    </citation>
    <scope>NUCLEOTIDE SEQUENCE [LARGE SCALE GENOMIC DNA]</scope>
    <source>
        <strain evidence="14">074W</strain>
    </source>
</reference>
<keyword evidence="8" id="KW-0539">Nucleus</keyword>
<dbReference type="InterPro" id="IPR009000">
    <property type="entry name" value="Transl_B-barrel_sf"/>
</dbReference>
<accession>M2VUQ6</accession>
<dbReference type="SUPFAM" id="SSF54980">
    <property type="entry name" value="EF-G C-terminal domain-like"/>
    <property type="match status" value="2"/>
</dbReference>
<dbReference type="InterPro" id="IPR035647">
    <property type="entry name" value="EFG_III/V"/>
</dbReference>
<dbReference type="Gene3D" id="3.30.70.240">
    <property type="match status" value="1"/>
</dbReference>
<keyword evidence="13" id="KW-0648">Protein biosynthesis</keyword>
<dbReference type="InterPro" id="IPR005517">
    <property type="entry name" value="Transl_elong_EFG/EF2_IV"/>
</dbReference>
<feature type="domain" description="Tr-type G" evidence="12">
    <location>
        <begin position="129"/>
        <end position="345"/>
    </location>
</feature>
<dbReference type="OMA" id="YIFRPIR"/>
<dbReference type="GO" id="GO:0005525">
    <property type="term" value="F:GTP binding"/>
    <property type="evidence" value="ECO:0007669"/>
    <property type="project" value="UniProtKB-KW"/>
</dbReference>
<evidence type="ECO:0000256" key="1">
    <source>
        <dbReference type="ARBA" id="ARBA00004123"/>
    </source>
</evidence>
<dbReference type="CDD" id="cd01683">
    <property type="entry name" value="EF2_IV_snRNP"/>
    <property type="match status" value="1"/>
</dbReference>
<dbReference type="InterPro" id="IPR041095">
    <property type="entry name" value="EFG_II"/>
</dbReference>
<dbReference type="GO" id="GO:0003924">
    <property type="term" value="F:GTPase activity"/>
    <property type="evidence" value="ECO:0007669"/>
    <property type="project" value="InterPro"/>
</dbReference>
<dbReference type="PANTHER" id="PTHR42908">
    <property type="entry name" value="TRANSLATION ELONGATION FACTOR-RELATED"/>
    <property type="match status" value="1"/>
</dbReference>
<dbReference type="CDD" id="cd04098">
    <property type="entry name" value="eEF2_C_snRNP"/>
    <property type="match status" value="1"/>
</dbReference>
<dbReference type="Pfam" id="PF03144">
    <property type="entry name" value="GTP_EFTU_D2"/>
    <property type="match status" value="1"/>
</dbReference>
<dbReference type="eggNOG" id="KOG0468">
    <property type="taxonomic scope" value="Eukaryota"/>
</dbReference>
<dbReference type="SUPFAM" id="SSF52540">
    <property type="entry name" value="P-loop containing nucleoside triphosphate hydrolases"/>
    <property type="match status" value="1"/>
</dbReference>
<dbReference type="GO" id="GO:0003746">
    <property type="term" value="F:translation elongation factor activity"/>
    <property type="evidence" value="ECO:0007669"/>
    <property type="project" value="UniProtKB-KW"/>
</dbReference>
<evidence type="ECO:0000256" key="5">
    <source>
        <dbReference type="ARBA" id="ARBA00022741"/>
    </source>
</evidence>
<dbReference type="GO" id="GO:0005829">
    <property type="term" value="C:cytosol"/>
    <property type="evidence" value="ECO:0007669"/>
    <property type="project" value="TreeGrafter"/>
</dbReference>
<keyword evidence="7" id="KW-0508">mRNA splicing</keyword>
<sequence>MDQEWYDEFGNYIGPEVEESSAESEDENDRDFAPASPQLEQAPEENGEVETTQTFESQIVLAEDKKYYPTPMEVYGEEVETIVQEEDTQPLSQSIIEPVKMKLFERVEREIPKTTYSKEYLANVAGNASLVRNVAVVGHLHHGKTSLLDTLIRQTHEIQWKDKQGRPLKYTDTRKDEVERAISLKATPMTILLPTMTGKNYAVHFMDVPGHVNFFDEVVTSLRIADGILLVVDVVEGLMSGTELVLKHALMEGLAITLVLNKMDRLILELRLPPSDAYFKILHTLDDINSTIRKYVEQFRLENFPILSPERGNVAFASALQGWSFTLAQFANHYLMEYPECPLPLEALVSRLWGDIYYEKENRKFVNQPSSSQDEEVFRTFVSFILEPLYKLTSAVVSCKVEDLKKIMQSLGLHFKNKEYMSDVKPLLQHCLSSFMGPSTGLVSMLVDCIPSPLYSSKHKVQSFYTGPMDSEVVEYMMNCDSQGPLVVLVTKLIPNPSFERFYALGRIMSGRIQPGQKVRILGDNYDPEFDDEDQAEDRVSHIYIPGGRYKLEVTAAYAGSWILIEGIDDSIFKSATVITSEYESWKDMHIFQPATSILGTGVSCPVVRVAIEPLRPSELPKMVDGLRKCNKSYPALQTKVEESGEHVILGTGELYLDCVLYDLRTTFAEIEVKVSDPSVPFCETVSDTSSIKCFAETSNKKNKITMIAEPLESGLAEEIESGSFSLDNNRERFEKMVREQYDWDILAARGLWTFGPSSLNGPNALLDDTLPGGDTVSYSLNPNQSFDGKQDKSLLYQVRDSIIQGFQWAVREGPLCDEPVRGVKFRLLHALIANDLVARNPAQLIPATRRVCYSSMLTASPRLMEPIYSVEIICPADCVAAVYTLLARRRGHVTEDAPKPASPLFTLKAFIPVLDSFGFEVDLRTFTQGQAFCLSMFDHWEMMPGDPLDQNIILKPLEPSPASALARECLVKTRRRKGLSEDVSIVKYFDDPWLLELVRTQLENTD</sequence>
<dbReference type="PANTHER" id="PTHR42908:SF6">
    <property type="entry name" value="116 KDA U5 SMALL NUCLEAR RIBONUCLEOPROTEIN COMPONENT"/>
    <property type="match status" value="1"/>
</dbReference>
<organism evidence="13 14">
    <name type="scientific">Galdieria sulphuraria</name>
    <name type="common">Red alga</name>
    <dbReference type="NCBI Taxonomy" id="130081"/>
    <lineage>
        <taxon>Eukaryota</taxon>
        <taxon>Rhodophyta</taxon>
        <taxon>Bangiophyceae</taxon>
        <taxon>Galdieriales</taxon>
        <taxon>Galdieriaceae</taxon>
        <taxon>Galdieria</taxon>
    </lineage>
</organism>
<dbReference type="KEGG" id="gsl:Gasu_54870"/>
<dbReference type="Proteomes" id="UP000030680">
    <property type="component" value="Unassembled WGS sequence"/>
</dbReference>
<dbReference type="Pfam" id="PF03764">
    <property type="entry name" value="EFG_IV"/>
    <property type="match status" value="1"/>
</dbReference>
<dbReference type="Gene3D" id="3.30.70.870">
    <property type="entry name" value="Elongation Factor G (Translational Gtpase), domain 3"/>
    <property type="match status" value="1"/>
</dbReference>
<evidence type="ECO:0000256" key="4">
    <source>
        <dbReference type="ARBA" id="ARBA00022728"/>
    </source>
</evidence>
<dbReference type="FunFam" id="3.30.70.870:FF:000002">
    <property type="entry name" value="Translation elongation factor 2"/>
    <property type="match status" value="1"/>
</dbReference>
<dbReference type="SUPFAM" id="SSF54211">
    <property type="entry name" value="Ribosomal protein S5 domain 2-like"/>
    <property type="match status" value="1"/>
</dbReference>
<dbReference type="FunFam" id="3.40.50.300:FF:000646">
    <property type="entry name" value="U5 small nuclear ribonucleoprotein component"/>
    <property type="match status" value="1"/>
</dbReference>
<dbReference type="Gene3D" id="3.40.50.300">
    <property type="entry name" value="P-loop containing nucleotide triphosphate hydrolases"/>
    <property type="match status" value="1"/>
</dbReference>
<evidence type="ECO:0000256" key="3">
    <source>
        <dbReference type="ARBA" id="ARBA00022664"/>
    </source>
</evidence>
<dbReference type="GeneID" id="17085861"/>
<feature type="region of interest" description="Disordered" evidence="11">
    <location>
        <begin position="1"/>
        <end position="52"/>
    </location>
</feature>
<dbReference type="InterPro" id="IPR005225">
    <property type="entry name" value="Small_GTP-bd"/>
</dbReference>
<dbReference type="Gene3D" id="3.30.230.10">
    <property type="match status" value="1"/>
</dbReference>
<dbReference type="SMART" id="SM00889">
    <property type="entry name" value="EFG_IV"/>
    <property type="match status" value="1"/>
</dbReference>
<dbReference type="OrthoDB" id="364892at2759"/>
<dbReference type="SMART" id="SM00838">
    <property type="entry name" value="EFG_C"/>
    <property type="match status" value="1"/>
</dbReference>
<dbReference type="InterPro" id="IPR031950">
    <property type="entry name" value="EFTUD2_N"/>
</dbReference>
<dbReference type="InterPro" id="IPR004161">
    <property type="entry name" value="EFTu-like_2"/>
</dbReference>
<dbReference type="GO" id="GO:0000398">
    <property type="term" value="P:mRNA splicing, via spliceosome"/>
    <property type="evidence" value="ECO:0007669"/>
    <property type="project" value="TreeGrafter"/>
</dbReference>
<evidence type="ECO:0000256" key="6">
    <source>
        <dbReference type="ARBA" id="ARBA00023134"/>
    </source>
</evidence>
<comment type="function">
    <text evidence="10">Required for pre-mRNA splicing as component of the spliceosome, including pre-catalytic, catalytic and post-catalytic spliceosomal complexes. Component of the U5 snRNP and the U4/U6-U5 tri-snRNP complex, a building block of the spliceosome. As a component of the minor spliceosome, involved in the splicing of U12-type introns in pre-mRNAs.</text>
</comment>
<dbReference type="AlphaFoldDB" id="M2VUQ6"/>
<evidence type="ECO:0000259" key="12">
    <source>
        <dbReference type="PROSITE" id="PS51722"/>
    </source>
</evidence>
<dbReference type="InterPro" id="IPR027417">
    <property type="entry name" value="P-loop_NTPase"/>
</dbReference>
<dbReference type="Pfam" id="PF00679">
    <property type="entry name" value="EFG_C"/>
    <property type="match status" value="1"/>
</dbReference>
<dbReference type="GO" id="GO:0071007">
    <property type="term" value="C:U2-type catalytic step 2 spliceosome"/>
    <property type="evidence" value="ECO:0007669"/>
    <property type="project" value="TreeGrafter"/>
</dbReference>
<dbReference type="Pfam" id="PF00009">
    <property type="entry name" value="GTP_EFTU"/>
    <property type="match status" value="1"/>
</dbReference>
<dbReference type="InterPro" id="IPR014721">
    <property type="entry name" value="Ribsml_uS5_D2-typ_fold_subgr"/>
</dbReference>
<dbReference type="PROSITE" id="PS51722">
    <property type="entry name" value="G_TR_2"/>
    <property type="match status" value="1"/>
</dbReference>
<dbReference type="Gramene" id="EME26916">
    <property type="protein sequence ID" value="EME26916"/>
    <property type="gene ID" value="Gasu_54870"/>
</dbReference>
<dbReference type="InterPro" id="IPR000640">
    <property type="entry name" value="EFG_V-like"/>
</dbReference>
<evidence type="ECO:0000256" key="7">
    <source>
        <dbReference type="ARBA" id="ARBA00023187"/>
    </source>
</evidence>
<dbReference type="CDD" id="cd04167">
    <property type="entry name" value="Snu114p"/>
    <property type="match status" value="1"/>
</dbReference>
<keyword evidence="14" id="KW-1185">Reference proteome</keyword>
<dbReference type="Gene3D" id="2.40.30.10">
    <property type="entry name" value="Translation factors"/>
    <property type="match status" value="1"/>
</dbReference>
<dbReference type="EMBL" id="KB454540">
    <property type="protein sequence ID" value="EME26916.1"/>
    <property type="molecule type" value="Genomic_DNA"/>
</dbReference>
<dbReference type="GO" id="GO:0046540">
    <property type="term" value="C:U4/U6 x U5 tri-snRNP complex"/>
    <property type="evidence" value="ECO:0007669"/>
    <property type="project" value="TreeGrafter"/>
</dbReference>
<dbReference type="Pfam" id="PF16004">
    <property type="entry name" value="EFTUD2"/>
    <property type="match status" value="1"/>
</dbReference>
<evidence type="ECO:0000256" key="8">
    <source>
        <dbReference type="ARBA" id="ARBA00023242"/>
    </source>
</evidence>
<dbReference type="Gene3D" id="3.90.1430.10">
    <property type="entry name" value="Yeast translation eEF2 (G' domain)"/>
    <property type="match status" value="1"/>
</dbReference>